<evidence type="ECO:0000256" key="8">
    <source>
        <dbReference type="HAMAP-Rule" id="MF_01471"/>
    </source>
</evidence>
<comment type="subunit">
    <text evidence="8">Homodimer, forms a heterotetramer with a Cas1 homodimer.</text>
</comment>
<dbReference type="Gene3D" id="3.30.70.240">
    <property type="match status" value="1"/>
</dbReference>
<dbReference type="GO" id="GO:0051607">
    <property type="term" value="P:defense response to virus"/>
    <property type="evidence" value="ECO:0007669"/>
    <property type="project" value="UniProtKB-UniRule"/>
</dbReference>
<keyword evidence="2 8" id="KW-0540">Nuclease</keyword>
<dbReference type="HOGENOM" id="CLU_161124_2_3_2"/>
<evidence type="ECO:0000313" key="9">
    <source>
        <dbReference type="EMBL" id="AET32396.1"/>
    </source>
</evidence>
<dbReference type="NCBIfam" id="TIGR01573">
    <property type="entry name" value="cas2"/>
    <property type="match status" value="1"/>
</dbReference>
<comment type="cofactor">
    <cofactor evidence="1 8">
        <name>Mg(2+)</name>
        <dbReference type="ChEBI" id="CHEBI:18420"/>
    </cofactor>
</comment>
<evidence type="ECO:0000256" key="4">
    <source>
        <dbReference type="ARBA" id="ARBA00022759"/>
    </source>
</evidence>
<dbReference type="RefSeq" id="WP_014288224.1">
    <property type="nucleotide sequence ID" value="NC_016645.1"/>
</dbReference>
<dbReference type="GO" id="GO:0004521">
    <property type="term" value="F:RNA endonuclease activity"/>
    <property type="evidence" value="ECO:0007669"/>
    <property type="project" value="InterPro"/>
</dbReference>
<keyword evidence="6 8" id="KW-0460">Magnesium</keyword>
<sequence length="91" mass="10165">MHILVVYDITEDHVRNKVAEVLRSYGLARVQKSAYIGRLPPAYVKELAERLARAVRGANADIIILKIDRRTLETMIRIGPPPPSGRGPALH</sequence>
<evidence type="ECO:0000256" key="3">
    <source>
        <dbReference type="ARBA" id="ARBA00022723"/>
    </source>
</evidence>
<keyword evidence="5 8" id="KW-0378">Hydrolase</keyword>
<dbReference type="InterPro" id="IPR019199">
    <property type="entry name" value="Virulence_VapD/CRISPR_Cas2"/>
</dbReference>
<dbReference type="GO" id="GO:0016787">
    <property type="term" value="F:hydrolase activity"/>
    <property type="evidence" value="ECO:0007669"/>
    <property type="project" value="UniProtKB-KW"/>
</dbReference>
<dbReference type="eggNOG" id="arCOG04194">
    <property type="taxonomic scope" value="Archaea"/>
</dbReference>
<evidence type="ECO:0000256" key="7">
    <source>
        <dbReference type="ARBA" id="ARBA00023118"/>
    </source>
</evidence>
<comment type="function">
    <text evidence="8">CRISPR (clustered regularly interspaced short palindromic repeat), is an adaptive immune system that provides protection against mobile genetic elements (viruses, transposable elements and conjugative plasmids). CRISPR clusters contain sequences complementary to antecedent mobile elements and target invading nucleic acids. CRISPR clusters are transcribed and processed into CRISPR RNA (crRNA). Functions as a ssRNA-specific endoribonuclease. Involved in the integration of spacer DNA into the CRISPR cassette.</text>
</comment>
<dbReference type="AlphaFoldDB" id="G7VBG6"/>
<dbReference type="EMBL" id="CP003098">
    <property type="protein sequence ID" value="AET32396.1"/>
    <property type="molecule type" value="Genomic_DNA"/>
</dbReference>
<dbReference type="GO" id="GO:0046872">
    <property type="term" value="F:metal ion binding"/>
    <property type="evidence" value="ECO:0007669"/>
    <property type="project" value="UniProtKB-UniRule"/>
</dbReference>
<dbReference type="GeneID" id="11595214"/>
<proteinExistence type="inferred from homology"/>
<dbReference type="OrthoDB" id="75992at2157"/>
<protein>
    <recommendedName>
        <fullName evidence="8">CRISPR-associated endoribonuclease Cas2</fullName>
        <ecNumber evidence="8">3.1.-.-</ecNumber>
    </recommendedName>
</protein>
<dbReference type="STRING" id="1104324.P186_0955"/>
<dbReference type="SUPFAM" id="SSF143430">
    <property type="entry name" value="TTP0101/SSO1404-like"/>
    <property type="match status" value="1"/>
</dbReference>
<evidence type="ECO:0000256" key="1">
    <source>
        <dbReference type="ARBA" id="ARBA00001946"/>
    </source>
</evidence>
<dbReference type="HAMAP" id="MF_01471">
    <property type="entry name" value="Cas2"/>
    <property type="match status" value="1"/>
</dbReference>
<dbReference type="EC" id="3.1.-.-" evidence="8"/>
<feature type="binding site" evidence="8">
    <location>
        <position position="8"/>
    </location>
    <ligand>
        <name>Mg(2+)</name>
        <dbReference type="ChEBI" id="CHEBI:18420"/>
        <note>catalytic</note>
    </ligand>
</feature>
<evidence type="ECO:0000256" key="6">
    <source>
        <dbReference type="ARBA" id="ARBA00022842"/>
    </source>
</evidence>
<dbReference type="GO" id="GO:0043571">
    <property type="term" value="P:maintenance of CRISPR repeat elements"/>
    <property type="evidence" value="ECO:0007669"/>
    <property type="project" value="UniProtKB-UniRule"/>
</dbReference>
<evidence type="ECO:0000256" key="2">
    <source>
        <dbReference type="ARBA" id="ARBA00022722"/>
    </source>
</evidence>
<dbReference type="Pfam" id="PF09827">
    <property type="entry name" value="CRISPR_Cas2"/>
    <property type="match status" value="1"/>
</dbReference>
<evidence type="ECO:0000256" key="5">
    <source>
        <dbReference type="ARBA" id="ARBA00022801"/>
    </source>
</evidence>
<reference evidence="9 10" key="1">
    <citation type="journal article" date="2012" name="J. Bacteriol.">
        <title>Complete genome sequence of strain 1860, a crenarchaeon of the genus pyrobaculum able to grow with various electron acceptors.</title>
        <authorList>
            <person name="Mardanov A.V."/>
            <person name="Gumerov V.M."/>
            <person name="Slobodkina G.B."/>
            <person name="Beletsky A.V."/>
            <person name="Bonch-Osmolovskaya E.A."/>
            <person name="Ravin N.V."/>
            <person name="Skryabin K.G."/>
        </authorList>
    </citation>
    <scope>NUCLEOTIDE SEQUENCE [LARGE SCALE GENOMIC DNA]</scope>
    <source>
        <strain evidence="9 10">1860</strain>
    </source>
</reference>
<dbReference type="PANTHER" id="PTHR34405:SF3">
    <property type="entry name" value="CRISPR-ASSOCIATED ENDORIBONUCLEASE CAS2 3"/>
    <property type="match status" value="1"/>
</dbReference>
<name>G7VBG6_9CREN</name>
<keyword evidence="3 8" id="KW-0479">Metal-binding</keyword>
<dbReference type="Proteomes" id="UP000005867">
    <property type="component" value="Chromosome"/>
</dbReference>
<dbReference type="KEGG" id="pyr:P186_0955"/>
<dbReference type="PANTHER" id="PTHR34405">
    <property type="entry name" value="CRISPR-ASSOCIATED ENDORIBONUCLEASE CAS2"/>
    <property type="match status" value="1"/>
</dbReference>
<keyword evidence="10" id="KW-1185">Reference proteome</keyword>
<organism evidence="9 10">
    <name type="scientific">Pyrobaculum ferrireducens</name>
    <dbReference type="NCBI Taxonomy" id="1104324"/>
    <lineage>
        <taxon>Archaea</taxon>
        <taxon>Thermoproteota</taxon>
        <taxon>Thermoprotei</taxon>
        <taxon>Thermoproteales</taxon>
        <taxon>Thermoproteaceae</taxon>
        <taxon>Pyrobaculum</taxon>
    </lineage>
</organism>
<gene>
    <name evidence="8" type="primary">cas2</name>
    <name evidence="9" type="ORF">P186_0955</name>
</gene>
<keyword evidence="7 8" id="KW-0051">Antiviral defense</keyword>
<evidence type="ECO:0000313" key="10">
    <source>
        <dbReference type="Proteomes" id="UP000005867"/>
    </source>
</evidence>
<keyword evidence="4 8" id="KW-0255">Endonuclease</keyword>
<accession>G7VBG6</accession>
<dbReference type="InterPro" id="IPR021127">
    <property type="entry name" value="CRISPR_associated_Cas2"/>
</dbReference>
<comment type="similarity">
    <text evidence="8">Belongs to the CRISPR-associated endoribonuclease Cas2 protein family.</text>
</comment>